<reference evidence="1" key="1">
    <citation type="submission" date="2023-04" db="EMBL/GenBank/DDBJ databases">
        <title>A chromosome-level genome assembly of the parasitoid wasp Eretmocerus hayati.</title>
        <authorList>
            <person name="Zhong Y."/>
            <person name="Liu S."/>
            <person name="Liu Y."/>
        </authorList>
    </citation>
    <scope>NUCLEOTIDE SEQUENCE</scope>
    <source>
        <strain evidence="1">ZJU_SS_LIU_2023</strain>
    </source>
</reference>
<comment type="caution">
    <text evidence="1">The sequence shown here is derived from an EMBL/GenBank/DDBJ whole genome shotgun (WGS) entry which is preliminary data.</text>
</comment>
<accession>A0ACC2NAA1</accession>
<keyword evidence="2" id="KW-1185">Reference proteome</keyword>
<name>A0ACC2NAA1_9HYME</name>
<proteinExistence type="predicted"/>
<dbReference type="Proteomes" id="UP001239111">
    <property type="component" value="Chromosome 4"/>
</dbReference>
<organism evidence="1 2">
    <name type="scientific">Eretmocerus hayati</name>
    <dbReference type="NCBI Taxonomy" id="131215"/>
    <lineage>
        <taxon>Eukaryota</taxon>
        <taxon>Metazoa</taxon>
        <taxon>Ecdysozoa</taxon>
        <taxon>Arthropoda</taxon>
        <taxon>Hexapoda</taxon>
        <taxon>Insecta</taxon>
        <taxon>Pterygota</taxon>
        <taxon>Neoptera</taxon>
        <taxon>Endopterygota</taxon>
        <taxon>Hymenoptera</taxon>
        <taxon>Apocrita</taxon>
        <taxon>Proctotrupomorpha</taxon>
        <taxon>Chalcidoidea</taxon>
        <taxon>Aphelinidae</taxon>
        <taxon>Aphelininae</taxon>
        <taxon>Eretmocerus</taxon>
    </lineage>
</organism>
<protein>
    <submittedName>
        <fullName evidence="1">Uncharacterized protein</fullName>
    </submittedName>
</protein>
<gene>
    <name evidence="1" type="ORF">QAD02_009509</name>
</gene>
<dbReference type="EMBL" id="CM056744">
    <property type="protein sequence ID" value="KAJ8667846.1"/>
    <property type="molecule type" value="Genomic_DNA"/>
</dbReference>
<evidence type="ECO:0000313" key="1">
    <source>
        <dbReference type="EMBL" id="KAJ8667846.1"/>
    </source>
</evidence>
<evidence type="ECO:0000313" key="2">
    <source>
        <dbReference type="Proteomes" id="UP001239111"/>
    </source>
</evidence>
<sequence length="270" mass="31346">MYLSLIILVTSPFLLVETEQLETVYQWRYIDYTWPSKEKRQEAIRTGDYNISEPLPMDLAVSQDGRVFMTMGSVTGVPARLGVITNKTEAESGPLIQPYPSWNWTAKRSCDAIRKPLRMEIDRCNRLWVMDSSDGPRGEKRQCHPKLLAFDLWTDTLIYNIELPENIATNARTNLSLMANVKVETYGQYCEDTTVTIARDRTRLDYINSMHIIRPNIFGEEELWMLSNRLVRHNNRNVWNPTEINFRILRSPVEQLIAGTPCKLSYTTHL</sequence>